<dbReference type="OrthoDB" id="8188861at2759"/>
<name>A0A2G5T4F2_9PELO</name>
<evidence type="ECO:0008006" key="5">
    <source>
        <dbReference type="Google" id="ProtNLM"/>
    </source>
</evidence>
<dbReference type="Gene3D" id="2.30.30.140">
    <property type="match status" value="3"/>
</dbReference>
<dbReference type="InterPro" id="IPR050548">
    <property type="entry name" value="PcG_chromatin_remod_factors"/>
</dbReference>
<sequence length="506" mass="58693">MRFSQMAVIGPLDEHDKRPTLMIRLADIQEKLFLAESHVRLYEACSKISSMSNFNPFVSLSDKRHPIHDSFSWCKLIHQREQKGDVSFVPLNVFAVPFKQDFRNSIDLGYWFLTRNHEYNSLYGYKRKDIRWIAEVEDMCGLYVLGKMIGTVGVRFWVNILSRTVYSRDNMRLEPNMEGKVLILPPYAVEEYVNDIPAFRTAILEEAANHPSFRANFDQKKEKLEETEFFVGQRMELLDNAYSNQMHVARIQQIKGRRWRVKIQQEDCPTDLDNMLNESQTAKDGEFWVDEESVFVFPVGFAAINGYNIVAQDEYLKHTEKIRDAIKAQQRPAYDPEDIQEIRREAIPVNHWSMIEEGQKFEFLDPLDAKQNELTVATVRKVCTTHGYIIVSADGAEEETVPIHLMSGFIFPVGYAEKYGMTLKKPSNFRGRFAWNKYLAQEAAVCIPEELTKPMPIQDRLEQFEIGAYLEAADMNDNRSILPARIASIHGFSEICNFKLQRPNVE</sequence>
<accession>A0A2G5T4F2</accession>
<dbReference type="SUPFAM" id="SSF63748">
    <property type="entry name" value="Tudor/PWWP/MBT"/>
    <property type="match status" value="2"/>
</dbReference>
<comment type="caution">
    <text evidence="3">The sequence shown here is derived from an EMBL/GenBank/DDBJ whole genome shotgun (WGS) entry which is preliminary data.</text>
</comment>
<gene>
    <name evidence="3" type="primary">Cnig_chr_X.g26696</name>
    <name evidence="3" type="ORF">B9Z55_026696</name>
</gene>
<dbReference type="PROSITE" id="PS51079">
    <property type="entry name" value="MBT"/>
    <property type="match status" value="2"/>
</dbReference>
<dbReference type="EMBL" id="PDUG01000006">
    <property type="protein sequence ID" value="PIC22108.1"/>
    <property type="molecule type" value="Genomic_DNA"/>
</dbReference>
<keyword evidence="4" id="KW-1185">Reference proteome</keyword>
<dbReference type="GO" id="GO:0005634">
    <property type="term" value="C:nucleus"/>
    <property type="evidence" value="ECO:0007669"/>
    <property type="project" value="InterPro"/>
</dbReference>
<feature type="repeat" description="MBT" evidence="2">
    <location>
        <begin position="187"/>
        <end position="312"/>
    </location>
</feature>
<dbReference type="GO" id="GO:0003682">
    <property type="term" value="F:chromatin binding"/>
    <property type="evidence" value="ECO:0007669"/>
    <property type="project" value="TreeGrafter"/>
</dbReference>
<dbReference type="STRING" id="1611254.A0A2G5T4F2"/>
<evidence type="ECO:0000313" key="3">
    <source>
        <dbReference type="EMBL" id="PIC22108.1"/>
    </source>
</evidence>
<dbReference type="InterPro" id="IPR004092">
    <property type="entry name" value="Mbt"/>
</dbReference>
<reference evidence="4" key="1">
    <citation type="submission" date="2017-10" db="EMBL/GenBank/DDBJ databases">
        <title>Rapid genome shrinkage in a self-fertile nematode reveals novel sperm competition proteins.</title>
        <authorList>
            <person name="Yin D."/>
            <person name="Schwarz E.M."/>
            <person name="Thomas C.G."/>
            <person name="Felde R.L."/>
            <person name="Korf I.F."/>
            <person name="Cutter A.D."/>
            <person name="Schartner C.M."/>
            <person name="Ralston E.J."/>
            <person name="Meyer B.J."/>
            <person name="Haag E.S."/>
        </authorList>
    </citation>
    <scope>NUCLEOTIDE SEQUENCE [LARGE SCALE GENOMIC DNA]</scope>
    <source>
        <strain evidence="4">JU1422</strain>
    </source>
</reference>
<dbReference type="Pfam" id="PF02820">
    <property type="entry name" value="MBT"/>
    <property type="match status" value="2"/>
</dbReference>
<keyword evidence="1" id="KW-0677">Repeat</keyword>
<evidence type="ECO:0000256" key="2">
    <source>
        <dbReference type="PROSITE-ProRule" id="PRU00459"/>
    </source>
</evidence>
<dbReference type="SMART" id="SM00561">
    <property type="entry name" value="MBT"/>
    <property type="match status" value="2"/>
</dbReference>
<dbReference type="PANTHER" id="PTHR12247">
    <property type="entry name" value="POLYCOMB GROUP PROTEIN"/>
    <property type="match status" value="1"/>
</dbReference>
<dbReference type="GO" id="GO:0042393">
    <property type="term" value="F:histone binding"/>
    <property type="evidence" value="ECO:0007669"/>
    <property type="project" value="TreeGrafter"/>
</dbReference>
<feature type="repeat" description="MBT" evidence="2">
    <location>
        <begin position="433"/>
        <end position="506"/>
    </location>
</feature>
<evidence type="ECO:0000256" key="1">
    <source>
        <dbReference type="ARBA" id="ARBA00022737"/>
    </source>
</evidence>
<evidence type="ECO:0000313" key="4">
    <source>
        <dbReference type="Proteomes" id="UP000230233"/>
    </source>
</evidence>
<dbReference type="PANTHER" id="PTHR12247:SF131">
    <property type="entry name" value="LD05287P"/>
    <property type="match status" value="1"/>
</dbReference>
<dbReference type="Proteomes" id="UP000230233">
    <property type="component" value="Chromosome X"/>
</dbReference>
<dbReference type="AlphaFoldDB" id="A0A2G5T4F2"/>
<protein>
    <recommendedName>
        <fullName evidence="5">Tudor domain-containing protein</fullName>
    </recommendedName>
</protein>
<organism evidence="3 4">
    <name type="scientific">Caenorhabditis nigoni</name>
    <dbReference type="NCBI Taxonomy" id="1611254"/>
    <lineage>
        <taxon>Eukaryota</taxon>
        <taxon>Metazoa</taxon>
        <taxon>Ecdysozoa</taxon>
        <taxon>Nematoda</taxon>
        <taxon>Chromadorea</taxon>
        <taxon>Rhabditida</taxon>
        <taxon>Rhabditina</taxon>
        <taxon>Rhabditomorpha</taxon>
        <taxon>Rhabditoidea</taxon>
        <taxon>Rhabditidae</taxon>
        <taxon>Peloderinae</taxon>
        <taxon>Caenorhabditis</taxon>
    </lineage>
</organism>
<proteinExistence type="predicted"/>
<dbReference type="GO" id="GO:0045892">
    <property type="term" value="P:negative regulation of DNA-templated transcription"/>
    <property type="evidence" value="ECO:0007669"/>
    <property type="project" value="TreeGrafter"/>
</dbReference>